<dbReference type="Proteomes" id="UP000694391">
    <property type="component" value="Unplaced"/>
</dbReference>
<dbReference type="GO" id="GO:0040038">
    <property type="term" value="P:polar body extrusion after meiotic divisions"/>
    <property type="evidence" value="ECO:0007669"/>
    <property type="project" value="TreeGrafter"/>
</dbReference>
<dbReference type="GO" id="GO:0005938">
    <property type="term" value="C:cell cortex"/>
    <property type="evidence" value="ECO:0007669"/>
    <property type="project" value="TreeGrafter"/>
</dbReference>
<dbReference type="CDD" id="cd22065">
    <property type="entry name" value="WH2_Spire_1-2_r1"/>
    <property type="match status" value="1"/>
</dbReference>
<dbReference type="GeneTree" id="ENSGT00390000003058"/>
<feature type="region of interest" description="Disordered" evidence="1">
    <location>
        <begin position="172"/>
        <end position="305"/>
    </location>
</feature>
<protein>
    <submittedName>
        <fullName evidence="2">Spire type actin nucleation factor 1</fullName>
    </submittedName>
</protein>
<dbReference type="GO" id="GO:0051295">
    <property type="term" value="P:establishment of meiotic spindle localization"/>
    <property type="evidence" value="ECO:0007669"/>
    <property type="project" value="TreeGrafter"/>
</dbReference>
<feature type="compositionally biased region" description="Basic and acidic residues" evidence="1">
    <location>
        <begin position="279"/>
        <end position="295"/>
    </location>
</feature>
<accession>A0A8C0LJ66</accession>
<dbReference type="PANTHER" id="PTHR21345:SF8">
    <property type="entry name" value="PROTEIN SPIRE HOMOLOG 1"/>
    <property type="match status" value="1"/>
</dbReference>
<dbReference type="InterPro" id="IPR029901">
    <property type="entry name" value="Spire"/>
</dbReference>
<dbReference type="GO" id="GO:0030659">
    <property type="term" value="C:cytoplasmic vesicle membrane"/>
    <property type="evidence" value="ECO:0007669"/>
    <property type="project" value="TreeGrafter"/>
</dbReference>
<proteinExistence type="predicted"/>
<evidence type="ECO:0000313" key="2">
    <source>
        <dbReference type="Ensembl" id="ENSCAFP00020030862.1"/>
    </source>
</evidence>
<feature type="compositionally biased region" description="Polar residues" evidence="1">
    <location>
        <begin position="296"/>
        <end position="305"/>
    </location>
</feature>
<organism evidence="2 3">
    <name type="scientific">Canis lupus dingo</name>
    <name type="common">dingo</name>
    <dbReference type="NCBI Taxonomy" id="286419"/>
    <lineage>
        <taxon>Eukaryota</taxon>
        <taxon>Metazoa</taxon>
        <taxon>Chordata</taxon>
        <taxon>Craniata</taxon>
        <taxon>Vertebrata</taxon>
        <taxon>Euteleostomi</taxon>
        <taxon>Mammalia</taxon>
        <taxon>Eutheria</taxon>
        <taxon>Laurasiatheria</taxon>
        <taxon>Carnivora</taxon>
        <taxon>Caniformia</taxon>
        <taxon>Canidae</taxon>
        <taxon>Canis</taxon>
    </lineage>
</organism>
<dbReference type="Ensembl" id="ENSCAFT00020035614.1">
    <property type="protein sequence ID" value="ENSCAFP00020030862.1"/>
    <property type="gene ID" value="ENSCAFG00020023989.1"/>
</dbReference>
<feature type="compositionally biased region" description="Low complexity" evidence="1">
    <location>
        <begin position="242"/>
        <end position="251"/>
    </location>
</feature>
<evidence type="ECO:0000313" key="3">
    <source>
        <dbReference type="Proteomes" id="UP000694391"/>
    </source>
</evidence>
<evidence type="ECO:0000256" key="1">
    <source>
        <dbReference type="SAM" id="MobiDB-lite"/>
    </source>
</evidence>
<dbReference type="GO" id="GO:0048193">
    <property type="term" value="P:Golgi vesicle transport"/>
    <property type="evidence" value="ECO:0007669"/>
    <property type="project" value="TreeGrafter"/>
</dbReference>
<feature type="compositionally biased region" description="Polar residues" evidence="1">
    <location>
        <begin position="181"/>
        <end position="214"/>
    </location>
</feature>
<dbReference type="PANTHER" id="PTHR21345">
    <property type="entry name" value="SPIRE"/>
    <property type="match status" value="1"/>
</dbReference>
<dbReference type="GO" id="GO:0045010">
    <property type="term" value="P:actin nucleation"/>
    <property type="evidence" value="ECO:0007669"/>
    <property type="project" value="InterPro"/>
</dbReference>
<dbReference type="GO" id="GO:0036089">
    <property type="term" value="P:cleavage furrow formation"/>
    <property type="evidence" value="ECO:0007669"/>
    <property type="project" value="TreeGrafter"/>
</dbReference>
<reference evidence="2" key="2">
    <citation type="submission" date="2025-09" db="UniProtKB">
        <authorList>
            <consortium name="Ensembl"/>
        </authorList>
    </citation>
    <scope>IDENTIFICATION</scope>
</reference>
<dbReference type="GO" id="GO:0051639">
    <property type="term" value="P:actin filament network formation"/>
    <property type="evidence" value="ECO:0007669"/>
    <property type="project" value="TreeGrafter"/>
</dbReference>
<sequence>MFSPYFKHKLASLLHFYIQKIYLENLKKIQEMEKTDESNTDLEELKNADWARFWVQVMRDLRNGVKLKKVQERQYNPLPIEYQLTPYEMLMDDIRSKRYTLRKVMVNGDIPPRLKKSAHEIILDFIRSRPPLKPVAARKLKPTPPRPRSLHERILEEIKAERKLRPVSPEEIRRSRLDVNTPESPKNTVESSMVNGGFPSQTKENGLSAAQQVPVQRKKLLKAPTLAELDSSDSEEETLHKSTSSSSVSPSFLEDPLAEAVSTRKKPPKFLPISSTPQPERRQPPQRRHSIEKETPTNVRQFLPPSKQSSRSLEEFCYPVECLALTVEEVMHIRQVLVKAELEKYQQYKDVYTALKKGKLCFCCRTRRFSFFTWSYTCQFCKRGESCMRAEKPTTGHHRPLRSIARFSSKSKSVDKSDEELQFPKELMEDWSTMEVCVDCKKFISEIISSSRRSLVLANKRARLKRKTQSFYMSSPGPSEYCPSERTINEI</sequence>
<dbReference type="GO" id="GO:0030041">
    <property type="term" value="P:actin filament polymerization"/>
    <property type="evidence" value="ECO:0007669"/>
    <property type="project" value="TreeGrafter"/>
</dbReference>
<name>A0A8C0LJ66_CANLU</name>
<gene>
    <name evidence="2" type="primary">LOC112648106</name>
</gene>
<dbReference type="AlphaFoldDB" id="A0A8C0LJ66"/>
<dbReference type="GO" id="GO:0003779">
    <property type="term" value="F:actin binding"/>
    <property type="evidence" value="ECO:0007669"/>
    <property type="project" value="InterPro"/>
</dbReference>
<reference evidence="2" key="1">
    <citation type="submission" date="2025-08" db="UniProtKB">
        <authorList>
            <consortium name="Ensembl"/>
        </authorList>
    </citation>
    <scope>IDENTIFICATION</scope>
</reference>
<keyword evidence="3" id="KW-1185">Reference proteome</keyword>
<dbReference type="CDD" id="cd22078">
    <property type="entry name" value="WH2_Spire1_r2-like"/>
    <property type="match status" value="1"/>
</dbReference>
<dbReference type="GO" id="GO:0008017">
    <property type="term" value="F:microtubule binding"/>
    <property type="evidence" value="ECO:0007669"/>
    <property type="project" value="TreeGrafter"/>
</dbReference>